<evidence type="ECO:0000313" key="5">
    <source>
        <dbReference type="Proteomes" id="UP000812270"/>
    </source>
</evidence>
<dbReference type="AlphaFoldDB" id="A0A9E2SBR4"/>
<proteinExistence type="predicted"/>
<feature type="chain" id="PRO_5039524042" evidence="1">
    <location>
        <begin position="22"/>
        <end position="673"/>
    </location>
</feature>
<feature type="domain" description="Transglutaminase-like" evidence="2">
    <location>
        <begin position="321"/>
        <end position="392"/>
    </location>
</feature>
<dbReference type="Proteomes" id="UP000812270">
    <property type="component" value="Unassembled WGS sequence"/>
</dbReference>
<dbReference type="Pfam" id="PF01841">
    <property type="entry name" value="Transglut_core"/>
    <property type="match status" value="1"/>
</dbReference>
<reference evidence="4" key="1">
    <citation type="submission" date="2021-06" db="EMBL/GenBank/DDBJ databases">
        <authorList>
            <person name="Huq M.A."/>
        </authorList>
    </citation>
    <scope>NUCLEOTIDE SEQUENCE</scope>
    <source>
        <strain evidence="4">MAH-26</strain>
    </source>
</reference>
<organism evidence="4 5">
    <name type="scientific">Pinibacter aurantiacus</name>
    <dbReference type="NCBI Taxonomy" id="2851599"/>
    <lineage>
        <taxon>Bacteria</taxon>
        <taxon>Pseudomonadati</taxon>
        <taxon>Bacteroidota</taxon>
        <taxon>Chitinophagia</taxon>
        <taxon>Chitinophagales</taxon>
        <taxon>Chitinophagaceae</taxon>
        <taxon>Pinibacter</taxon>
    </lineage>
</organism>
<dbReference type="InterPro" id="IPR024618">
    <property type="entry name" value="DUF3857"/>
</dbReference>
<evidence type="ECO:0000256" key="1">
    <source>
        <dbReference type="SAM" id="SignalP"/>
    </source>
</evidence>
<dbReference type="Pfam" id="PF12969">
    <property type="entry name" value="DUF3857"/>
    <property type="match status" value="1"/>
</dbReference>
<evidence type="ECO:0000259" key="2">
    <source>
        <dbReference type="Pfam" id="PF01841"/>
    </source>
</evidence>
<evidence type="ECO:0000259" key="3">
    <source>
        <dbReference type="Pfam" id="PF12969"/>
    </source>
</evidence>
<feature type="domain" description="DUF3857" evidence="3">
    <location>
        <begin position="72"/>
        <end position="221"/>
    </location>
</feature>
<dbReference type="InterPro" id="IPR002931">
    <property type="entry name" value="Transglutaminase-like"/>
</dbReference>
<dbReference type="EMBL" id="JAHSPG010000012">
    <property type="protein sequence ID" value="MBV4358432.1"/>
    <property type="molecule type" value="Genomic_DNA"/>
</dbReference>
<sequence>MKAVTLIITGLMTCITMCSIAQEKLNIKFGRVNPQDFDLSQQKIDTGANAVVIADVGSSSFDGNTKGFFSIVFKRQMRIKILSKNGMDAANFQIPLYSSVNTSEGEEKLENLKAYTYNLEGGKVVETKLESSQVFKDKLTKTVVVKKFTMPAVKEGSIIEISYTVYSDFLFNLQPWEFQGKYPVLWSEYQTNIPEYFNYVVLGQGYRNYDIKKNDQSQSTFNITFQNGAAASDRASLTGQVYSTRWVMKNVPALKKEPFTSTLDNHVQKLEFQLSEYRFPNQPTKPIMASWPKVREDLMKDEDFGFQLYKNNNWLDDDMKTIVGNSKDTLEKMHKIYAYVKDNFTCTRHSGKYLTNASLKTVMKTKSGNVADLNLLLIAMLSHEGIQAYPVLLSTRSNGYTHELYPLLDRFNYVIACALNGQERIFLDATDPLLGFGRLNEECYNGHARLLADIPEAIYFEPDSVKERKLTTVFLTSTDKGQIQGSFTSQLGYFESLGVRERIKEKGKEEFTKKVKTAYGSDWKIDSVGLDSLKVLDEPVVVHYEISMDSQEDIMYINPMLNEAYKENPFTAAERNYPVEMPYSFDETYVFNIEVPKNYVIDEMPKSTKIAFNDGDGYFEYLVSQSENLVQMRSRIYFTKTNYQPEEYQSLREFFSYVVKKESEQIVLKKKKS</sequence>
<comment type="caution">
    <text evidence="4">The sequence shown here is derived from an EMBL/GenBank/DDBJ whole genome shotgun (WGS) entry which is preliminary data.</text>
</comment>
<keyword evidence="5" id="KW-1185">Reference proteome</keyword>
<gene>
    <name evidence="4" type="ORF">KTO63_14800</name>
</gene>
<accession>A0A9E2SBR4</accession>
<keyword evidence="1" id="KW-0732">Signal</keyword>
<name>A0A9E2SBR4_9BACT</name>
<dbReference type="RefSeq" id="WP_217792111.1">
    <property type="nucleotide sequence ID" value="NZ_JAHSPG010000012.1"/>
</dbReference>
<feature type="signal peptide" evidence="1">
    <location>
        <begin position="1"/>
        <end position="21"/>
    </location>
</feature>
<protein>
    <submittedName>
        <fullName evidence="4">DUF3857 and transglutaminase domain-containing protein</fullName>
    </submittedName>
</protein>
<evidence type="ECO:0000313" key="4">
    <source>
        <dbReference type="EMBL" id="MBV4358432.1"/>
    </source>
</evidence>